<dbReference type="PROSITE" id="PS51257">
    <property type="entry name" value="PROKAR_LIPOPROTEIN"/>
    <property type="match status" value="1"/>
</dbReference>
<dbReference type="RefSeq" id="WP_131476620.1">
    <property type="nucleotide sequence ID" value="NZ_SJPE01000013.1"/>
</dbReference>
<dbReference type="EMBL" id="SJPE01000013">
    <property type="protein sequence ID" value="TBX66655.1"/>
    <property type="molecule type" value="Genomic_DNA"/>
</dbReference>
<comment type="caution">
    <text evidence="1">The sequence shown here is derived from an EMBL/GenBank/DDBJ whole genome shotgun (WGS) entry which is preliminary data.</text>
</comment>
<dbReference type="AlphaFoldDB" id="A0A4Q9YV88"/>
<protein>
    <recommendedName>
        <fullName evidence="3">Lipoprotein</fullName>
    </recommendedName>
</protein>
<evidence type="ECO:0008006" key="3">
    <source>
        <dbReference type="Google" id="ProtNLM"/>
    </source>
</evidence>
<organism evidence="1 2">
    <name type="scientific">Flavobacterium silvisoli</name>
    <dbReference type="NCBI Taxonomy" id="2529433"/>
    <lineage>
        <taxon>Bacteria</taxon>
        <taxon>Pseudomonadati</taxon>
        <taxon>Bacteroidota</taxon>
        <taxon>Flavobacteriia</taxon>
        <taxon>Flavobacteriales</taxon>
        <taxon>Flavobacteriaceae</taxon>
        <taxon>Flavobacterium</taxon>
    </lineage>
</organism>
<keyword evidence="2" id="KW-1185">Reference proteome</keyword>
<proteinExistence type="predicted"/>
<accession>A0A4Q9YV88</accession>
<evidence type="ECO:0000313" key="1">
    <source>
        <dbReference type="EMBL" id="TBX66655.1"/>
    </source>
</evidence>
<sequence length="152" mass="17584">MRILILTLILLLITACSFKEKFVAKDASIIASLYMKYNIYDLNLDSIESSKLIINNKRFNTENSLLAHYRINTSDWEVLKTEIRNDEIESITRIGNDFLFITESFNGSFMGYWKTDKNPKIRTNLDAISFGNYVITSSKKMENGIFEVNGSW</sequence>
<gene>
    <name evidence="1" type="ORF">EZL74_10760</name>
</gene>
<name>A0A4Q9YV88_9FLAO</name>
<dbReference type="Proteomes" id="UP000293300">
    <property type="component" value="Unassembled WGS sequence"/>
</dbReference>
<evidence type="ECO:0000313" key="2">
    <source>
        <dbReference type="Proteomes" id="UP000293300"/>
    </source>
</evidence>
<reference evidence="1 2" key="1">
    <citation type="submission" date="2019-02" db="EMBL/GenBank/DDBJ databases">
        <title>Flavobacterium sp. RD-2-33 isolated from forest soil.</title>
        <authorList>
            <person name="Chaudhary D.K."/>
        </authorList>
    </citation>
    <scope>NUCLEOTIDE SEQUENCE [LARGE SCALE GENOMIC DNA]</scope>
    <source>
        <strain evidence="1 2">RD-2-33</strain>
    </source>
</reference>